<reference evidence="1" key="1">
    <citation type="journal article" date="2014" name="Front. Microbiol.">
        <title>High frequency of phylogenetically diverse reductive dehalogenase-homologous genes in deep subseafloor sedimentary metagenomes.</title>
        <authorList>
            <person name="Kawai M."/>
            <person name="Futagami T."/>
            <person name="Toyoda A."/>
            <person name="Takaki Y."/>
            <person name="Nishi S."/>
            <person name="Hori S."/>
            <person name="Arai W."/>
            <person name="Tsubouchi T."/>
            <person name="Morono Y."/>
            <person name="Uchiyama I."/>
            <person name="Ito T."/>
            <person name="Fujiyama A."/>
            <person name="Inagaki F."/>
            <person name="Takami H."/>
        </authorList>
    </citation>
    <scope>NUCLEOTIDE SEQUENCE</scope>
    <source>
        <strain evidence="1">Expedition CK06-06</strain>
    </source>
</reference>
<comment type="caution">
    <text evidence="1">The sequence shown here is derived from an EMBL/GenBank/DDBJ whole genome shotgun (WGS) entry which is preliminary data.</text>
</comment>
<name>X0YAA6_9ZZZZ</name>
<sequence length="46" mass="4837">MEFELAAEEGEFLVRLARASIEAALGAGEEPTLGDVSEKLMVPCGV</sequence>
<accession>X0YAA6</accession>
<dbReference type="AlphaFoldDB" id="X0YAA6"/>
<gene>
    <name evidence="1" type="ORF">S01H1_72268</name>
</gene>
<protein>
    <submittedName>
        <fullName evidence="1">Uncharacterized protein</fullName>
    </submittedName>
</protein>
<organism evidence="1">
    <name type="scientific">marine sediment metagenome</name>
    <dbReference type="NCBI Taxonomy" id="412755"/>
    <lineage>
        <taxon>unclassified sequences</taxon>
        <taxon>metagenomes</taxon>
        <taxon>ecological metagenomes</taxon>
    </lineage>
</organism>
<dbReference type="EMBL" id="BARS01048182">
    <property type="protein sequence ID" value="GAG33786.1"/>
    <property type="molecule type" value="Genomic_DNA"/>
</dbReference>
<proteinExistence type="predicted"/>
<feature type="non-terminal residue" evidence="1">
    <location>
        <position position="46"/>
    </location>
</feature>
<evidence type="ECO:0000313" key="1">
    <source>
        <dbReference type="EMBL" id="GAG33786.1"/>
    </source>
</evidence>